<name>A0A383CWC0_9ZZZZ</name>
<protein>
    <submittedName>
        <fullName evidence="1">Uncharacterized protein</fullName>
    </submittedName>
</protein>
<dbReference type="EMBL" id="UINC01212253">
    <property type="protein sequence ID" value="SVE36492.1"/>
    <property type="molecule type" value="Genomic_DNA"/>
</dbReference>
<dbReference type="AlphaFoldDB" id="A0A383CWC0"/>
<organism evidence="1">
    <name type="scientific">marine metagenome</name>
    <dbReference type="NCBI Taxonomy" id="408172"/>
    <lineage>
        <taxon>unclassified sequences</taxon>
        <taxon>metagenomes</taxon>
        <taxon>ecological metagenomes</taxon>
    </lineage>
</organism>
<dbReference type="Gene3D" id="2.60.120.620">
    <property type="entry name" value="q2cbj1_9rhob like domain"/>
    <property type="match status" value="1"/>
</dbReference>
<reference evidence="1" key="1">
    <citation type="submission" date="2018-05" db="EMBL/GenBank/DDBJ databases">
        <authorList>
            <person name="Lanie J.A."/>
            <person name="Ng W.-L."/>
            <person name="Kazmierczak K.M."/>
            <person name="Andrzejewski T.M."/>
            <person name="Davidsen T.M."/>
            <person name="Wayne K.J."/>
            <person name="Tettelin H."/>
            <person name="Glass J.I."/>
            <person name="Rusch D."/>
            <person name="Podicherti R."/>
            <person name="Tsui H.-C.T."/>
            <person name="Winkler M.E."/>
        </authorList>
    </citation>
    <scope>NUCLEOTIDE SEQUENCE</scope>
</reference>
<evidence type="ECO:0000313" key="1">
    <source>
        <dbReference type="EMBL" id="SVE36492.1"/>
    </source>
</evidence>
<feature type="non-terminal residue" evidence="1">
    <location>
        <position position="1"/>
    </location>
</feature>
<gene>
    <name evidence="1" type="ORF">METZ01_LOCUS489346</name>
</gene>
<feature type="non-terminal residue" evidence="1">
    <location>
        <position position="117"/>
    </location>
</feature>
<dbReference type="SUPFAM" id="SSF51197">
    <property type="entry name" value="Clavaminate synthase-like"/>
    <property type="match status" value="1"/>
</dbReference>
<proteinExistence type="predicted"/>
<sequence length="117" mass="12880">MRTLKVSCDEVKSGHMHADNIQASIKALKEDGVVLLSGVIDVDHIDRLSQKMLEDVDSVEQTNGISNNWQGVRPPPFHPYLFSDIVFNEMAITITHQIMGDGVILDSYGANTAFSGH</sequence>
<accession>A0A383CWC0</accession>